<feature type="region of interest" description="Disordered" evidence="1">
    <location>
        <begin position="56"/>
        <end position="78"/>
    </location>
</feature>
<evidence type="ECO:0000313" key="2">
    <source>
        <dbReference type="EMBL" id="ABQ30996.1"/>
    </source>
</evidence>
<dbReference type="KEGG" id="acr:Acry_1793"/>
<reference evidence="2 3" key="1">
    <citation type="submission" date="2007-05" db="EMBL/GenBank/DDBJ databases">
        <title>Complete sequence of chromosome of Acidiphilium cryptum JF-5.</title>
        <authorList>
            <consortium name="US DOE Joint Genome Institute"/>
            <person name="Copeland A."/>
            <person name="Lucas S."/>
            <person name="Lapidus A."/>
            <person name="Barry K."/>
            <person name="Detter J.C."/>
            <person name="Glavina del Rio T."/>
            <person name="Hammon N."/>
            <person name="Israni S."/>
            <person name="Dalin E."/>
            <person name="Tice H."/>
            <person name="Pitluck S."/>
            <person name="Sims D."/>
            <person name="Brettin T."/>
            <person name="Bruce D."/>
            <person name="Han C."/>
            <person name="Schmutz J."/>
            <person name="Larimer F."/>
            <person name="Land M."/>
            <person name="Hauser L."/>
            <person name="Kyrpides N."/>
            <person name="Kim E."/>
            <person name="Magnuson T."/>
            <person name="Richardson P."/>
        </authorList>
    </citation>
    <scope>NUCLEOTIDE SEQUENCE [LARGE SCALE GENOMIC DNA]</scope>
    <source>
        <strain evidence="2 3">JF-5</strain>
    </source>
</reference>
<dbReference type="AlphaFoldDB" id="A5FZG4"/>
<accession>A5FZG4</accession>
<proteinExistence type="predicted"/>
<keyword evidence="3" id="KW-1185">Reference proteome</keyword>
<dbReference type="EMBL" id="CP000697">
    <property type="protein sequence ID" value="ABQ30996.1"/>
    <property type="molecule type" value="Genomic_DNA"/>
</dbReference>
<dbReference type="STRING" id="349163.Acry_1793"/>
<gene>
    <name evidence="2" type="ordered locus">Acry_1793</name>
</gene>
<evidence type="ECO:0000256" key="1">
    <source>
        <dbReference type="SAM" id="MobiDB-lite"/>
    </source>
</evidence>
<evidence type="ECO:0000313" key="3">
    <source>
        <dbReference type="Proteomes" id="UP000000245"/>
    </source>
</evidence>
<protein>
    <submittedName>
        <fullName evidence="2">Uncharacterized protein</fullName>
    </submittedName>
</protein>
<sequence length="163" mass="18460">MLVTPRYWTPPRPAALIGINAAGPTNGEGGCDIAASAFRYPARPKPVRRVRASVAQERGEAGGGRHRRLRAGRRTHGRAVAERHGAVAVRRFRGDRLALQRNLPGHRRARRHHRETRKRRHDLDRLRHCTSPCRGRLFGRSVGFRRQGAAGLRRCRWVLVAVR</sequence>
<dbReference type="Proteomes" id="UP000000245">
    <property type="component" value="Chromosome"/>
</dbReference>
<organism evidence="2 3">
    <name type="scientific">Acidiphilium cryptum (strain JF-5)</name>
    <dbReference type="NCBI Taxonomy" id="349163"/>
    <lineage>
        <taxon>Bacteria</taxon>
        <taxon>Pseudomonadati</taxon>
        <taxon>Pseudomonadota</taxon>
        <taxon>Alphaproteobacteria</taxon>
        <taxon>Acetobacterales</taxon>
        <taxon>Acidocellaceae</taxon>
        <taxon>Acidiphilium</taxon>
    </lineage>
</organism>
<dbReference type="HOGENOM" id="CLU_1623598_0_0_5"/>
<name>A5FZG4_ACICJ</name>
<feature type="compositionally biased region" description="Basic residues" evidence="1">
    <location>
        <begin position="64"/>
        <end position="77"/>
    </location>
</feature>